<dbReference type="GO" id="GO:0006298">
    <property type="term" value="P:mismatch repair"/>
    <property type="evidence" value="ECO:0007669"/>
    <property type="project" value="InterPro"/>
</dbReference>
<proteinExistence type="predicted"/>
<dbReference type="GO" id="GO:0140664">
    <property type="term" value="F:ATP-dependent DNA damage sensor activity"/>
    <property type="evidence" value="ECO:0007669"/>
    <property type="project" value="InterPro"/>
</dbReference>
<feature type="transmembrane region" description="Helical" evidence="5">
    <location>
        <begin position="70"/>
        <end position="87"/>
    </location>
</feature>
<dbReference type="Proteomes" id="UP000292958">
    <property type="component" value="Unassembled WGS sequence"/>
</dbReference>
<dbReference type="PANTHER" id="PTHR11361">
    <property type="entry name" value="DNA MISMATCH REPAIR PROTEIN MUTS FAMILY MEMBER"/>
    <property type="match status" value="1"/>
</dbReference>
<evidence type="ECO:0000256" key="4">
    <source>
        <dbReference type="SAM" id="MobiDB-lite"/>
    </source>
</evidence>
<evidence type="ECO:0000256" key="2">
    <source>
        <dbReference type="ARBA" id="ARBA00022840"/>
    </source>
</evidence>
<dbReference type="SUPFAM" id="SSF52540">
    <property type="entry name" value="P-loop containing nucleoside triphosphate hydrolases"/>
    <property type="match status" value="1"/>
</dbReference>
<keyword evidence="5" id="KW-0812">Transmembrane</keyword>
<dbReference type="Gene3D" id="1.10.1420.10">
    <property type="match status" value="1"/>
</dbReference>
<evidence type="ECO:0000256" key="3">
    <source>
        <dbReference type="ARBA" id="ARBA00023125"/>
    </source>
</evidence>
<keyword evidence="3" id="KW-0238">DNA-binding</keyword>
<dbReference type="SUPFAM" id="SSF48334">
    <property type="entry name" value="DNA repair protein MutS, domain III"/>
    <property type="match status" value="1"/>
</dbReference>
<feature type="transmembrane region" description="Helical" evidence="5">
    <location>
        <begin position="224"/>
        <end position="244"/>
    </location>
</feature>
<dbReference type="InterPro" id="IPR036187">
    <property type="entry name" value="DNA_mismatch_repair_MutS_sf"/>
</dbReference>
<protein>
    <submittedName>
        <fullName evidence="7">MutS-like protein</fullName>
    </submittedName>
</protein>
<dbReference type="GO" id="GO:0005524">
    <property type="term" value="F:ATP binding"/>
    <property type="evidence" value="ECO:0007669"/>
    <property type="project" value="UniProtKB-KW"/>
</dbReference>
<dbReference type="GO" id="GO:0005829">
    <property type="term" value="C:cytosol"/>
    <property type="evidence" value="ECO:0007669"/>
    <property type="project" value="TreeGrafter"/>
</dbReference>
<dbReference type="EMBL" id="SHKW01000001">
    <property type="protein sequence ID" value="RZU42886.1"/>
    <property type="molecule type" value="Genomic_DNA"/>
</dbReference>
<gene>
    <name evidence="7" type="ORF">BDD14_4484</name>
</gene>
<name>A0A4V2G4Z2_9BACT</name>
<feature type="transmembrane region" description="Helical" evidence="5">
    <location>
        <begin position="48"/>
        <end position="64"/>
    </location>
</feature>
<keyword evidence="5" id="KW-1133">Transmembrane helix</keyword>
<keyword evidence="2" id="KW-0067">ATP-binding</keyword>
<dbReference type="Gene3D" id="3.40.50.300">
    <property type="entry name" value="P-loop containing nucleotide triphosphate hydrolases"/>
    <property type="match status" value="1"/>
</dbReference>
<dbReference type="GO" id="GO:0030983">
    <property type="term" value="F:mismatched DNA binding"/>
    <property type="evidence" value="ECO:0007669"/>
    <property type="project" value="InterPro"/>
</dbReference>
<feature type="domain" description="DNA mismatch repair proteins mutS family" evidence="6">
    <location>
        <begin position="432"/>
        <end position="605"/>
    </location>
</feature>
<feature type="region of interest" description="Disordered" evidence="4">
    <location>
        <begin position="1"/>
        <end position="20"/>
    </location>
</feature>
<keyword evidence="8" id="KW-1185">Reference proteome</keyword>
<evidence type="ECO:0000259" key="6">
    <source>
        <dbReference type="SMART" id="SM00534"/>
    </source>
</evidence>
<keyword evidence="1" id="KW-0547">Nucleotide-binding</keyword>
<evidence type="ECO:0000313" key="7">
    <source>
        <dbReference type="EMBL" id="RZU42886.1"/>
    </source>
</evidence>
<dbReference type="InterPro" id="IPR027417">
    <property type="entry name" value="P-loop_NTPase"/>
</dbReference>
<reference evidence="7 8" key="1">
    <citation type="submission" date="2019-02" db="EMBL/GenBank/DDBJ databases">
        <title>Genomic Encyclopedia of Archaeal and Bacterial Type Strains, Phase II (KMG-II): from individual species to whole genera.</title>
        <authorList>
            <person name="Goeker M."/>
        </authorList>
    </citation>
    <scope>NUCLEOTIDE SEQUENCE [LARGE SCALE GENOMIC DNA]</scope>
    <source>
        <strain evidence="7 8">DSM 18101</strain>
    </source>
</reference>
<dbReference type="Pfam" id="PF00488">
    <property type="entry name" value="MutS_V"/>
    <property type="match status" value="1"/>
</dbReference>
<evidence type="ECO:0000313" key="8">
    <source>
        <dbReference type="Proteomes" id="UP000292958"/>
    </source>
</evidence>
<dbReference type="AlphaFoldDB" id="A0A4V2G4Z2"/>
<accession>A0A4V2G4Z2</accession>
<dbReference type="PANTHER" id="PTHR11361:SF99">
    <property type="entry name" value="DNA MISMATCH REPAIR PROTEIN"/>
    <property type="match status" value="1"/>
</dbReference>
<sequence length="606" mass="67530">MLRQLPPTGNNGSVPDPTLPSEEYLQRQRARELRVAHFEAIHIRLGNLRLLLVLLEVAAIFFYLRTPSFSGRWLLVPLVLFIAVAVFHSKTLQRQSLAKRAVDFYRHGLARIEDRWQGMGQLGDRFDISTHLYAADLDLFGHGSLYQLLSVARTRMGEDTLASWLLQPSPLPAILERHTSLADLRSRIDYREDMAILSDNLQTGVHPAELTQWAQSPRQLKSRFVRWLALLLTILMLVAAAFWIDSGVKAPFFTVVFFEGILVLLHRSRVESILHQTEHALDDLQLLSSLLARMEQEPFAAPALLALKERLSTSSSTASQAIARLDTICQHIQSLENPLMRLLDIPFLYSVQLAFVADAWRHRYGSAVIAWLATLGEMEALLSLATYSYEHPAYPFPDFLSGEPAFHAVSLGHPLIPDSRCVRNDIALGDQQRVVLISGSNMSGKSTLMRAVGINTVLAMAGAPVHAGSLQLTPLRVGASILVNDSLQKGSSRFYAEITRLRHIHDLADQDPPLLFLLDELLQGTNSRDRLIGAEGIVNALLSTNAIGIISTHDLALTALKGDSIHNMHFQDEIEDGKMKFDFKLRNGPVTRSNGVELMRLIGLDV</sequence>
<evidence type="ECO:0000256" key="1">
    <source>
        <dbReference type="ARBA" id="ARBA00022741"/>
    </source>
</evidence>
<evidence type="ECO:0000256" key="5">
    <source>
        <dbReference type="SAM" id="Phobius"/>
    </source>
</evidence>
<organism evidence="7 8">
    <name type="scientific">Edaphobacter modestus</name>
    <dbReference type="NCBI Taxonomy" id="388466"/>
    <lineage>
        <taxon>Bacteria</taxon>
        <taxon>Pseudomonadati</taxon>
        <taxon>Acidobacteriota</taxon>
        <taxon>Terriglobia</taxon>
        <taxon>Terriglobales</taxon>
        <taxon>Acidobacteriaceae</taxon>
        <taxon>Edaphobacter</taxon>
    </lineage>
</organism>
<dbReference type="InterPro" id="IPR045076">
    <property type="entry name" value="MutS"/>
</dbReference>
<comment type="caution">
    <text evidence="7">The sequence shown here is derived from an EMBL/GenBank/DDBJ whole genome shotgun (WGS) entry which is preliminary data.</text>
</comment>
<keyword evidence="5" id="KW-0472">Membrane</keyword>
<dbReference type="InterPro" id="IPR000432">
    <property type="entry name" value="DNA_mismatch_repair_MutS_C"/>
</dbReference>
<dbReference type="SMART" id="SM00534">
    <property type="entry name" value="MUTSac"/>
    <property type="match status" value="1"/>
</dbReference>